<dbReference type="InParanoid" id="B8CE61"/>
<dbReference type="STRING" id="35128.B8CE61"/>
<dbReference type="KEGG" id="tps:THAPSDRAFT_10659"/>
<dbReference type="OMA" id="APHIYLI"/>
<gene>
    <name evidence="2" type="ORF">THAPSDRAFT_10659</name>
</gene>
<evidence type="ECO:0000256" key="1">
    <source>
        <dbReference type="ARBA" id="ARBA00023002"/>
    </source>
</evidence>
<protein>
    <recommendedName>
        <fullName evidence="4">NAD(P)-binding protein</fullName>
    </recommendedName>
</protein>
<dbReference type="PaxDb" id="35128-Thaps10659"/>
<keyword evidence="3" id="KW-1185">Reference proteome</keyword>
<dbReference type="PRINTS" id="PR00081">
    <property type="entry name" value="GDHRDH"/>
</dbReference>
<name>B8CE61_THAPS</name>
<evidence type="ECO:0008006" key="4">
    <source>
        <dbReference type="Google" id="ProtNLM"/>
    </source>
</evidence>
<dbReference type="Proteomes" id="UP000001449">
    <property type="component" value="Chromosome 17"/>
</dbReference>
<dbReference type="PANTHER" id="PTHR47534:SF3">
    <property type="entry name" value="ALCOHOL DEHYDROGENASE-LIKE C-TERMINAL DOMAIN-CONTAINING PROTEIN"/>
    <property type="match status" value="1"/>
</dbReference>
<dbReference type="SUPFAM" id="SSF51735">
    <property type="entry name" value="NAD(P)-binding Rossmann-fold domains"/>
    <property type="match status" value="1"/>
</dbReference>
<dbReference type="GO" id="GO:0016491">
    <property type="term" value="F:oxidoreductase activity"/>
    <property type="evidence" value="ECO:0007669"/>
    <property type="project" value="UniProtKB-KW"/>
</dbReference>
<dbReference type="InterPro" id="IPR002347">
    <property type="entry name" value="SDR_fam"/>
</dbReference>
<dbReference type="Pfam" id="PF00106">
    <property type="entry name" value="adh_short"/>
    <property type="match status" value="1"/>
</dbReference>
<dbReference type="eggNOG" id="ENOG502RUJE">
    <property type="taxonomic scope" value="Eukaryota"/>
</dbReference>
<proteinExistence type="predicted"/>
<reference evidence="2 3" key="1">
    <citation type="journal article" date="2004" name="Science">
        <title>The genome of the diatom Thalassiosira pseudonana: ecology, evolution, and metabolism.</title>
        <authorList>
            <person name="Armbrust E.V."/>
            <person name="Berges J.A."/>
            <person name="Bowler C."/>
            <person name="Green B.R."/>
            <person name="Martinez D."/>
            <person name="Putnam N.H."/>
            <person name="Zhou S."/>
            <person name="Allen A.E."/>
            <person name="Apt K.E."/>
            <person name="Bechner M."/>
            <person name="Brzezinski M.A."/>
            <person name="Chaal B.K."/>
            <person name="Chiovitti A."/>
            <person name="Davis A.K."/>
            <person name="Demarest M.S."/>
            <person name="Detter J.C."/>
            <person name="Glavina T."/>
            <person name="Goodstein D."/>
            <person name="Hadi M.Z."/>
            <person name="Hellsten U."/>
            <person name="Hildebrand M."/>
            <person name="Jenkins B.D."/>
            <person name="Jurka J."/>
            <person name="Kapitonov V.V."/>
            <person name="Kroger N."/>
            <person name="Lau W.W."/>
            <person name="Lane T.W."/>
            <person name="Larimer F.W."/>
            <person name="Lippmeier J.C."/>
            <person name="Lucas S."/>
            <person name="Medina M."/>
            <person name="Montsant A."/>
            <person name="Obornik M."/>
            <person name="Parker M.S."/>
            <person name="Palenik B."/>
            <person name="Pazour G.J."/>
            <person name="Richardson P.M."/>
            <person name="Rynearson T.A."/>
            <person name="Saito M.A."/>
            <person name="Schwartz D.C."/>
            <person name="Thamatrakoln K."/>
            <person name="Valentin K."/>
            <person name="Vardi A."/>
            <person name="Wilkerson F.P."/>
            <person name="Rokhsar D.S."/>
        </authorList>
    </citation>
    <scope>NUCLEOTIDE SEQUENCE [LARGE SCALE GENOMIC DNA]</scope>
    <source>
        <strain evidence="2 3">CCMP1335</strain>
    </source>
</reference>
<dbReference type="AlphaFoldDB" id="B8CE61"/>
<dbReference type="Gene3D" id="3.40.50.720">
    <property type="entry name" value="NAD(P)-binding Rossmann-like Domain"/>
    <property type="match status" value="1"/>
</dbReference>
<dbReference type="InterPro" id="IPR036291">
    <property type="entry name" value="NAD(P)-bd_dom_sf"/>
</dbReference>
<dbReference type="GeneID" id="7444218"/>
<accession>B8CE61</accession>
<dbReference type="EMBL" id="CM000651">
    <property type="protein sequence ID" value="EED88323.1"/>
    <property type="molecule type" value="Genomic_DNA"/>
</dbReference>
<dbReference type="HOGENOM" id="CLU_044999_1_1_1"/>
<keyword evidence="1" id="KW-0560">Oxidoreductase</keyword>
<evidence type="ECO:0000313" key="2">
    <source>
        <dbReference type="EMBL" id="EED88323.1"/>
    </source>
</evidence>
<dbReference type="PANTHER" id="PTHR47534">
    <property type="entry name" value="YALI0E05731P"/>
    <property type="match status" value="1"/>
</dbReference>
<dbReference type="InterPro" id="IPR052228">
    <property type="entry name" value="Sec_Metab_Biosynth_Oxidored"/>
</dbReference>
<reference evidence="2 3" key="2">
    <citation type="journal article" date="2008" name="Nature">
        <title>The Phaeodactylum genome reveals the evolutionary history of diatom genomes.</title>
        <authorList>
            <person name="Bowler C."/>
            <person name="Allen A.E."/>
            <person name="Badger J.H."/>
            <person name="Grimwood J."/>
            <person name="Jabbari K."/>
            <person name="Kuo A."/>
            <person name="Maheswari U."/>
            <person name="Martens C."/>
            <person name="Maumus F."/>
            <person name="Otillar R.P."/>
            <person name="Rayko E."/>
            <person name="Salamov A."/>
            <person name="Vandepoele K."/>
            <person name="Beszteri B."/>
            <person name="Gruber A."/>
            <person name="Heijde M."/>
            <person name="Katinka M."/>
            <person name="Mock T."/>
            <person name="Valentin K."/>
            <person name="Verret F."/>
            <person name="Berges J.A."/>
            <person name="Brownlee C."/>
            <person name="Cadoret J.P."/>
            <person name="Chiovitti A."/>
            <person name="Choi C.J."/>
            <person name="Coesel S."/>
            <person name="De Martino A."/>
            <person name="Detter J.C."/>
            <person name="Durkin C."/>
            <person name="Falciatore A."/>
            <person name="Fournet J."/>
            <person name="Haruta M."/>
            <person name="Huysman M.J."/>
            <person name="Jenkins B.D."/>
            <person name="Jiroutova K."/>
            <person name="Jorgensen R.E."/>
            <person name="Joubert Y."/>
            <person name="Kaplan A."/>
            <person name="Kroger N."/>
            <person name="Kroth P.G."/>
            <person name="La Roche J."/>
            <person name="Lindquist E."/>
            <person name="Lommer M."/>
            <person name="Martin-Jezequel V."/>
            <person name="Lopez P.J."/>
            <person name="Lucas S."/>
            <person name="Mangogna M."/>
            <person name="McGinnis K."/>
            <person name="Medlin L.K."/>
            <person name="Montsant A."/>
            <person name="Oudot-Le Secq M.P."/>
            <person name="Napoli C."/>
            <person name="Obornik M."/>
            <person name="Parker M.S."/>
            <person name="Petit J.L."/>
            <person name="Porcel B.M."/>
            <person name="Poulsen N."/>
            <person name="Robison M."/>
            <person name="Rychlewski L."/>
            <person name="Rynearson T.A."/>
            <person name="Schmutz J."/>
            <person name="Shapiro H."/>
            <person name="Siaut M."/>
            <person name="Stanley M."/>
            <person name="Sussman M.R."/>
            <person name="Taylor A.R."/>
            <person name="Vardi A."/>
            <person name="von Dassow P."/>
            <person name="Vyverman W."/>
            <person name="Willis A."/>
            <person name="Wyrwicz L.S."/>
            <person name="Rokhsar D.S."/>
            <person name="Weissenbach J."/>
            <person name="Armbrust E.V."/>
            <person name="Green B.R."/>
            <person name="Van de Peer Y."/>
            <person name="Grigoriev I.V."/>
        </authorList>
    </citation>
    <scope>NUCLEOTIDE SEQUENCE [LARGE SCALE GENOMIC DNA]</scope>
    <source>
        <strain evidence="2 3">CCMP1335</strain>
    </source>
</reference>
<organism evidence="2 3">
    <name type="scientific">Thalassiosira pseudonana</name>
    <name type="common">Marine diatom</name>
    <name type="synonym">Cyclotella nana</name>
    <dbReference type="NCBI Taxonomy" id="35128"/>
    <lineage>
        <taxon>Eukaryota</taxon>
        <taxon>Sar</taxon>
        <taxon>Stramenopiles</taxon>
        <taxon>Ochrophyta</taxon>
        <taxon>Bacillariophyta</taxon>
        <taxon>Coscinodiscophyceae</taxon>
        <taxon>Thalassiosirophycidae</taxon>
        <taxon>Thalassiosirales</taxon>
        <taxon>Thalassiosiraceae</taxon>
        <taxon>Thalassiosira</taxon>
    </lineage>
</organism>
<dbReference type="RefSeq" id="XP_002294489.1">
    <property type="nucleotide sequence ID" value="XM_002294453.1"/>
</dbReference>
<evidence type="ECO:0000313" key="3">
    <source>
        <dbReference type="Proteomes" id="UP000001449"/>
    </source>
</evidence>
<sequence>MTKTAVVVGATNGIGKAISCRLANEGFQVIAVGRGREGRAQEVVDNLAKCTADGRGEEVKHEFRACDAFQLSQVKECAEGIARDFSGDKGGVDALVMTQGMATIQGFTPTSEGNDEKLTLHYWSRAAFTSCLLPSLRASAASNSTAGGPVVLSVLSGGVHSPYNKYASDPELRDNYSIKNAADIAGYYNDLFFDSLAHQQSNRGINFIHAAPGFVSSNWGTEMPMLLRGPIRMIQKMGGKSPDKCASFMVDPILKASVGRIDMKRPGDGEGVYIMNEDATGGTLTKKGHTKEAMDSCWNVTKDVLGRSGITLED</sequence>